<dbReference type="Pfam" id="PF13621">
    <property type="entry name" value="Cupin_8"/>
    <property type="match status" value="1"/>
</dbReference>
<evidence type="ECO:0000259" key="1">
    <source>
        <dbReference type="PROSITE" id="PS51184"/>
    </source>
</evidence>
<dbReference type="SMART" id="SM00558">
    <property type="entry name" value="JmjC"/>
    <property type="match status" value="1"/>
</dbReference>
<feature type="domain" description="JmjC" evidence="1">
    <location>
        <begin position="1"/>
        <end position="157"/>
    </location>
</feature>
<evidence type="ECO:0000313" key="3">
    <source>
        <dbReference type="Proteomes" id="UP001165085"/>
    </source>
</evidence>
<proteinExistence type="predicted"/>
<evidence type="ECO:0000313" key="2">
    <source>
        <dbReference type="EMBL" id="GMH53918.1"/>
    </source>
</evidence>
<dbReference type="EMBL" id="BRXY01000023">
    <property type="protein sequence ID" value="GMH53918.1"/>
    <property type="molecule type" value="Genomic_DNA"/>
</dbReference>
<accession>A0A9W6ZMX3</accession>
<dbReference type="Gene3D" id="2.60.120.10">
    <property type="entry name" value="Jelly Rolls"/>
    <property type="match status" value="1"/>
</dbReference>
<gene>
    <name evidence="2" type="ORF">TrST_g11895</name>
</gene>
<dbReference type="Proteomes" id="UP001165085">
    <property type="component" value="Unassembled WGS sequence"/>
</dbReference>
<dbReference type="PROSITE" id="PS51184">
    <property type="entry name" value="JMJC"/>
    <property type="match status" value="1"/>
</dbReference>
<dbReference type="PANTHER" id="PTHR12461:SF99">
    <property type="entry name" value="BIFUNCTIONAL PEPTIDASE AND (3S)-LYSYL HYDROXYLASE JMJD7"/>
    <property type="match status" value="1"/>
</dbReference>
<protein>
    <recommendedName>
        <fullName evidence="1">JmjC domain-containing protein</fullName>
    </recommendedName>
</protein>
<keyword evidence="3" id="KW-1185">Reference proteome</keyword>
<dbReference type="InterPro" id="IPR014710">
    <property type="entry name" value="RmlC-like_jellyroll"/>
</dbReference>
<organism evidence="2 3">
    <name type="scientific">Triparma strigata</name>
    <dbReference type="NCBI Taxonomy" id="1606541"/>
    <lineage>
        <taxon>Eukaryota</taxon>
        <taxon>Sar</taxon>
        <taxon>Stramenopiles</taxon>
        <taxon>Ochrophyta</taxon>
        <taxon>Bolidophyceae</taxon>
        <taxon>Parmales</taxon>
        <taxon>Triparmaceae</taxon>
        <taxon>Triparma</taxon>
    </lineage>
</organism>
<dbReference type="OrthoDB" id="415358at2759"/>
<dbReference type="PANTHER" id="PTHR12461">
    <property type="entry name" value="HYPOXIA-INDUCIBLE FACTOR 1 ALPHA INHIBITOR-RELATED"/>
    <property type="match status" value="1"/>
</dbReference>
<comment type="caution">
    <text evidence="2">The sequence shown here is derived from an EMBL/GenBank/DDBJ whole genome shotgun (WGS) entry which is preliminary data.</text>
</comment>
<dbReference type="SUPFAM" id="SSF51197">
    <property type="entry name" value="Clavaminate synthase-like"/>
    <property type="match status" value="1"/>
</dbReference>
<dbReference type="InterPro" id="IPR003347">
    <property type="entry name" value="JmjC_dom"/>
</dbReference>
<dbReference type="AlphaFoldDB" id="A0A9W6ZMX3"/>
<name>A0A9W6ZMX3_9STRA</name>
<reference evidence="3" key="1">
    <citation type="journal article" date="2023" name="Commun. Biol.">
        <title>Genome analysis of Parmales, the sister group of diatoms, reveals the evolutionary specialization of diatoms from phago-mixotrophs to photoautotrophs.</title>
        <authorList>
            <person name="Ban H."/>
            <person name="Sato S."/>
            <person name="Yoshikawa S."/>
            <person name="Yamada K."/>
            <person name="Nakamura Y."/>
            <person name="Ichinomiya M."/>
            <person name="Sato N."/>
            <person name="Blanc-Mathieu R."/>
            <person name="Endo H."/>
            <person name="Kuwata A."/>
            <person name="Ogata H."/>
        </authorList>
    </citation>
    <scope>NUCLEOTIDE SEQUENCE [LARGE SCALE GENOMIC DNA]</scope>
    <source>
        <strain evidence="3">NIES 3701</strain>
    </source>
</reference>
<sequence length="160" mass="18583">MCAEDLGLSTSRLSFAIVVGASNIWIGDSRAYTTLHSDPFENVYYVTSGVKIFKVAPPYFKKEMDVRKVKECTFNGGLEVEEDGGYVRWIKNTLEDVVERRPELERFVYEVRVEEGMVFYLPFGWFHEVRSEGVSVSYNFWWDGEYDLKWSLMEGVGEEI</sequence>
<dbReference type="InterPro" id="IPR041667">
    <property type="entry name" value="Cupin_8"/>
</dbReference>